<dbReference type="Gene3D" id="3.40.50.2000">
    <property type="entry name" value="Glycogen Phosphorylase B"/>
    <property type="match status" value="2"/>
</dbReference>
<sequence length="502" mass="56596">MTVPVQKHILFHCIPGWGHYKPIFPLAAQILASRPNVIITVLAQVTMYAKLLAELDKLPLEVREDARARFNVIDITGVPQNPMIPLLTFEPAFQAMYRGEPVKCLSSGKEYVLPKPTLSIMDPFCGYAIEAMRETAGNGFPIVTWGTFTAGSALQLFQKPGKEVDVQLLRYGTEEEVMPTMSQYIEEVTEQVVTIPGVPPMYEYEYYPQEIPLVGNIFVEIARKYIPTTDGIFVASSSAYDGKCIEALKEWFGTRGKDVYPVGPLALPEPPSSQEKSKEVVEFLDKMQAEHGEKSVIYMSFGTLFWPKNPEKVWAAIEEILASGTPLIWAHPSPLCQVPEDKLKIFQDSEIAFEAQWVPQEAILSHPATGWFISHGGWNSTQEAMLYRVPQVFWPQGADQPQNAATVSFVHKAGLELIEVRSGEHGTKKPYRFKDADPKDLPTFTVEAVRREIRDVLNRLKGDEGLMMRKNFEKMSKEFLNGWDEGGEAKDSVERFLRKFVD</sequence>
<comment type="caution">
    <text evidence="2">The sequence shown here is derived from an EMBL/GenBank/DDBJ whole genome shotgun (WGS) entry which is preliminary data.</text>
</comment>
<evidence type="ECO:0000313" key="3">
    <source>
        <dbReference type="Proteomes" id="UP001498398"/>
    </source>
</evidence>
<dbReference type="EMBL" id="JBANRG010000010">
    <property type="protein sequence ID" value="KAK7463103.1"/>
    <property type="molecule type" value="Genomic_DNA"/>
</dbReference>
<evidence type="ECO:0008006" key="4">
    <source>
        <dbReference type="Google" id="ProtNLM"/>
    </source>
</evidence>
<dbReference type="InterPro" id="IPR050481">
    <property type="entry name" value="UDP-glycosyltransf_plant"/>
</dbReference>
<dbReference type="CDD" id="cd03784">
    <property type="entry name" value="GT1_Gtf-like"/>
    <property type="match status" value="1"/>
</dbReference>
<evidence type="ECO:0000313" key="2">
    <source>
        <dbReference type="EMBL" id="KAK7463103.1"/>
    </source>
</evidence>
<dbReference type="SUPFAM" id="SSF53756">
    <property type="entry name" value="UDP-Glycosyltransferase/glycogen phosphorylase"/>
    <property type="match status" value="1"/>
</dbReference>
<accession>A0ABR1JND7</accession>
<dbReference type="InterPro" id="IPR002213">
    <property type="entry name" value="UDP_glucos_trans"/>
</dbReference>
<protein>
    <recommendedName>
        <fullName evidence="4">UDP-Glycosyltransferase/glycogen phosphorylase</fullName>
    </recommendedName>
</protein>
<keyword evidence="3" id="KW-1185">Reference proteome</keyword>
<gene>
    <name evidence="2" type="ORF">VKT23_007688</name>
</gene>
<name>A0ABR1JND7_9AGAR</name>
<reference evidence="2 3" key="1">
    <citation type="submission" date="2024-01" db="EMBL/GenBank/DDBJ databases">
        <title>A draft genome for the cacao thread blight pathogen Marasmiellus scandens.</title>
        <authorList>
            <person name="Baruah I.K."/>
            <person name="Leung J."/>
            <person name="Bukari Y."/>
            <person name="Amoako-Attah I."/>
            <person name="Meinhardt L.W."/>
            <person name="Bailey B.A."/>
            <person name="Cohen S.P."/>
        </authorList>
    </citation>
    <scope>NUCLEOTIDE SEQUENCE [LARGE SCALE GENOMIC DNA]</scope>
    <source>
        <strain evidence="2 3">GH-19</strain>
    </source>
</reference>
<dbReference type="PANTHER" id="PTHR48049:SF132">
    <property type="entry name" value="GLYCOSYLTRANSFERASE"/>
    <property type="match status" value="1"/>
</dbReference>
<organism evidence="2 3">
    <name type="scientific">Marasmiellus scandens</name>
    <dbReference type="NCBI Taxonomy" id="2682957"/>
    <lineage>
        <taxon>Eukaryota</taxon>
        <taxon>Fungi</taxon>
        <taxon>Dikarya</taxon>
        <taxon>Basidiomycota</taxon>
        <taxon>Agaricomycotina</taxon>
        <taxon>Agaricomycetes</taxon>
        <taxon>Agaricomycetidae</taxon>
        <taxon>Agaricales</taxon>
        <taxon>Marasmiineae</taxon>
        <taxon>Omphalotaceae</taxon>
        <taxon>Marasmiellus</taxon>
    </lineage>
</organism>
<dbReference type="Pfam" id="PF00201">
    <property type="entry name" value="UDPGT"/>
    <property type="match status" value="1"/>
</dbReference>
<proteinExistence type="predicted"/>
<dbReference type="PANTHER" id="PTHR48049">
    <property type="entry name" value="GLYCOSYLTRANSFERASE"/>
    <property type="match status" value="1"/>
</dbReference>
<dbReference type="Proteomes" id="UP001498398">
    <property type="component" value="Unassembled WGS sequence"/>
</dbReference>
<keyword evidence="1" id="KW-0808">Transferase</keyword>
<evidence type="ECO:0000256" key="1">
    <source>
        <dbReference type="ARBA" id="ARBA00022679"/>
    </source>
</evidence>